<evidence type="ECO:0000313" key="2">
    <source>
        <dbReference type="Proteomes" id="UP000275078"/>
    </source>
</evidence>
<keyword evidence="2" id="KW-1185">Reference proteome</keyword>
<organism evidence="1 2">
    <name type="scientific">Ascobolus immersus RN42</name>
    <dbReference type="NCBI Taxonomy" id="1160509"/>
    <lineage>
        <taxon>Eukaryota</taxon>
        <taxon>Fungi</taxon>
        <taxon>Dikarya</taxon>
        <taxon>Ascomycota</taxon>
        <taxon>Pezizomycotina</taxon>
        <taxon>Pezizomycetes</taxon>
        <taxon>Pezizales</taxon>
        <taxon>Ascobolaceae</taxon>
        <taxon>Ascobolus</taxon>
    </lineage>
</organism>
<dbReference type="OrthoDB" id="5855206at2759"/>
<evidence type="ECO:0000313" key="1">
    <source>
        <dbReference type="EMBL" id="RPA85622.1"/>
    </source>
</evidence>
<dbReference type="Proteomes" id="UP000275078">
    <property type="component" value="Unassembled WGS sequence"/>
</dbReference>
<gene>
    <name evidence="1" type="ORF">BJ508DRAFT_302874</name>
</gene>
<accession>A0A3N4IHK5</accession>
<name>A0A3N4IHK5_ASCIM</name>
<protein>
    <submittedName>
        <fullName evidence="1">Uncharacterized protein</fullName>
    </submittedName>
</protein>
<dbReference type="AlphaFoldDB" id="A0A3N4IHK5"/>
<reference evidence="1 2" key="1">
    <citation type="journal article" date="2018" name="Nat. Ecol. Evol.">
        <title>Pezizomycetes genomes reveal the molecular basis of ectomycorrhizal truffle lifestyle.</title>
        <authorList>
            <person name="Murat C."/>
            <person name="Payen T."/>
            <person name="Noel B."/>
            <person name="Kuo A."/>
            <person name="Morin E."/>
            <person name="Chen J."/>
            <person name="Kohler A."/>
            <person name="Krizsan K."/>
            <person name="Balestrini R."/>
            <person name="Da Silva C."/>
            <person name="Montanini B."/>
            <person name="Hainaut M."/>
            <person name="Levati E."/>
            <person name="Barry K.W."/>
            <person name="Belfiori B."/>
            <person name="Cichocki N."/>
            <person name="Clum A."/>
            <person name="Dockter R.B."/>
            <person name="Fauchery L."/>
            <person name="Guy J."/>
            <person name="Iotti M."/>
            <person name="Le Tacon F."/>
            <person name="Lindquist E.A."/>
            <person name="Lipzen A."/>
            <person name="Malagnac F."/>
            <person name="Mello A."/>
            <person name="Molinier V."/>
            <person name="Miyauchi S."/>
            <person name="Poulain J."/>
            <person name="Riccioni C."/>
            <person name="Rubini A."/>
            <person name="Sitrit Y."/>
            <person name="Splivallo R."/>
            <person name="Traeger S."/>
            <person name="Wang M."/>
            <person name="Zifcakova L."/>
            <person name="Wipf D."/>
            <person name="Zambonelli A."/>
            <person name="Paolocci F."/>
            <person name="Nowrousian M."/>
            <person name="Ottonello S."/>
            <person name="Baldrian P."/>
            <person name="Spatafora J.W."/>
            <person name="Henrissat B."/>
            <person name="Nagy L.G."/>
            <person name="Aury J.M."/>
            <person name="Wincker P."/>
            <person name="Grigoriev I.V."/>
            <person name="Bonfante P."/>
            <person name="Martin F.M."/>
        </authorList>
    </citation>
    <scope>NUCLEOTIDE SEQUENCE [LARGE SCALE GENOMIC DNA]</scope>
    <source>
        <strain evidence="1 2">RN42</strain>
    </source>
</reference>
<proteinExistence type="predicted"/>
<dbReference type="EMBL" id="ML119653">
    <property type="protein sequence ID" value="RPA85622.1"/>
    <property type="molecule type" value="Genomic_DNA"/>
</dbReference>
<sequence length="212" mass="24114">MVRLSEYICSGAYTVTDDRQSPTMSEHSFNAFNNPASLDGFDAMRTPTASTAPSTTTECPPYDSTTPKIDEIKDTYHHVHRLTEVATIGCMRLRDFDTFTPQRFSQFDADMRAELQWILSRPNGVENVHSGKLKERLKALCRKYCIYYDDGSDDTRRNTDLLNVDLSPEKRLRAALSDRRSWSYGGGHQNNEAAMALETVVKVCHWRGLFDS</sequence>